<proteinExistence type="predicted"/>
<dbReference type="EMBL" id="KM019215">
    <property type="protein sequence ID" value="AIV98013.1"/>
    <property type="molecule type" value="Genomic_DNA"/>
</dbReference>
<evidence type="ECO:0000256" key="1">
    <source>
        <dbReference type="SAM" id="MobiDB-lite"/>
    </source>
</evidence>
<feature type="compositionally biased region" description="Basic and acidic residues" evidence="1">
    <location>
        <begin position="22"/>
        <end position="38"/>
    </location>
</feature>
<organism evidence="2">
    <name type="scientific">Pseudomonas sp. (strain WBC-3)</name>
    <dbReference type="NCBI Taxonomy" id="165468"/>
    <lineage>
        <taxon>Bacteria</taxon>
        <taxon>Pseudomonadati</taxon>
        <taxon>Pseudomonadota</taxon>
        <taxon>Gammaproteobacteria</taxon>
        <taxon>Pseudomonadales</taxon>
        <taxon>Pseudomonadaceae</taxon>
        <taxon>Pseudomonas</taxon>
    </lineage>
</organism>
<dbReference type="AlphaFoldDB" id="A0A0A0REU1"/>
<name>A0A0A0REU1_PSEWB</name>
<evidence type="ECO:0000313" key="2">
    <source>
        <dbReference type="EMBL" id="AIV98013.1"/>
    </source>
</evidence>
<sequence>MHGSGTRGLSNAGKSRAGVRRSTGDRARRPGTLDRAVG</sequence>
<feature type="region of interest" description="Disordered" evidence="1">
    <location>
        <begin position="1"/>
        <end position="38"/>
    </location>
</feature>
<gene>
    <name evidence="2" type="ORF">WBC3-000013</name>
</gene>
<protein>
    <submittedName>
        <fullName evidence="2">Uncharacterized protein</fullName>
    </submittedName>
</protein>
<reference evidence="2" key="1">
    <citation type="journal article" date="2015" name="Appl. Environ. Microbiol.">
        <title>Transcriptional activation of multiple operons involved in para-nitrophenol degradation by Pseudomonas sp. Strain WBC-3.</title>
        <authorList>
            <person name="Zhang W.M."/>
            <person name="Zhang J.J."/>
            <person name="Jiang X."/>
            <person name="Chao H."/>
            <person name="Zhou N.Y."/>
        </authorList>
    </citation>
    <scope>NUCLEOTIDE SEQUENCE</scope>
    <source>
        <strain evidence="2">WBC-3</strain>
    </source>
</reference>
<accession>A0A0A0REU1</accession>